<sequence>MKNTALLVVDVQNALVQAQPFEIEKVISNIKRLITTCREHSVEVVYIQHNDEIGDELEPNTEGWKIHSEISPNANETVINKHFNSSFKDTNLKNYLDSKGIDQLIITGLQTEYCIDTTCKVAFEYGYKLIIPEKTNTTFDNGNMLAPDLYTYYNTNIFKGRFGIVEDIEVTIERLKA</sequence>
<evidence type="ECO:0000256" key="1">
    <source>
        <dbReference type="ARBA" id="ARBA00006336"/>
    </source>
</evidence>
<dbReference type="SUPFAM" id="SSF52499">
    <property type="entry name" value="Isochorismatase-like hydrolases"/>
    <property type="match status" value="1"/>
</dbReference>
<dbReference type="Proteomes" id="UP000279446">
    <property type="component" value="Unassembled WGS sequence"/>
</dbReference>
<evidence type="ECO:0000313" key="5">
    <source>
        <dbReference type="Proteomes" id="UP000279446"/>
    </source>
</evidence>
<dbReference type="PANTHER" id="PTHR43540:SF14">
    <property type="entry name" value="ISOCHORISMATASE"/>
    <property type="match status" value="1"/>
</dbReference>
<protein>
    <submittedName>
        <fullName evidence="4">Cysteine hydrolase</fullName>
    </submittedName>
</protein>
<dbReference type="InterPro" id="IPR050272">
    <property type="entry name" value="Isochorismatase-like_hydrls"/>
</dbReference>
<dbReference type="InterPro" id="IPR000868">
    <property type="entry name" value="Isochorismatase-like_dom"/>
</dbReference>
<name>A0A433Y6A3_9BACL</name>
<organism evidence="4 5">
    <name type="scientific">Paenibacillus anaericanus</name>
    <dbReference type="NCBI Taxonomy" id="170367"/>
    <lineage>
        <taxon>Bacteria</taxon>
        <taxon>Bacillati</taxon>
        <taxon>Bacillota</taxon>
        <taxon>Bacilli</taxon>
        <taxon>Bacillales</taxon>
        <taxon>Paenibacillaceae</taxon>
        <taxon>Paenibacillus</taxon>
    </lineage>
</organism>
<feature type="domain" description="Isochorismatase-like" evidence="3">
    <location>
        <begin position="4"/>
        <end position="139"/>
    </location>
</feature>
<comment type="similarity">
    <text evidence="1">Belongs to the isochorismatase family.</text>
</comment>
<reference evidence="4 5" key="1">
    <citation type="submission" date="2018-12" db="EMBL/GenBank/DDBJ databases">
        <authorList>
            <person name="Sun L."/>
            <person name="Chen Z."/>
        </authorList>
    </citation>
    <scope>NUCLEOTIDE SEQUENCE [LARGE SCALE GENOMIC DNA]</scope>
    <source>
        <strain evidence="4 5">DSM 15890</strain>
    </source>
</reference>
<dbReference type="EMBL" id="RZNY01000015">
    <property type="protein sequence ID" value="RUT44471.1"/>
    <property type="molecule type" value="Genomic_DNA"/>
</dbReference>
<dbReference type="OrthoDB" id="9785724at2"/>
<dbReference type="RefSeq" id="WP_127193416.1">
    <property type="nucleotide sequence ID" value="NZ_RZNY01000015.1"/>
</dbReference>
<evidence type="ECO:0000313" key="4">
    <source>
        <dbReference type="EMBL" id="RUT44471.1"/>
    </source>
</evidence>
<evidence type="ECO:0000256" key="2">
    <source>
        <dbReference type="ARBA" id="ARBA00022801"/>
    </source>
</evidence>
<dbReference type="Gene3D" id="3.40.50.850">
    <property type="entry name" value="Isochorismatase-like"/>
    <property type="match status" value="1"/>
</dbReference>
<dbReference type="GO" id="GO:0016787">
    <property type="term" value="F:hydrolase activity"/>
    <property type="evidence" value="ECO:0007669"/>
    <property type="project" value="UniProtKB-KW"/>
</dbReference>
<dbReference type="PANTHER" id="PTHR43540">
    <property type="entry name" value="PEROXYUREIDOACRYLATE/UREIDOACRYLATE AMIDOHYDROLASE-RELATED"/>
    <property type="match status" value="1"/>
</dbReference>
<dbReference type="CDD" id="cd01014">
    <property type="entry name" value="nicotinamidase_related"/>
    <property type="match status" value="1"/>
</dbReference>
<dbReference type="Pfam" id="PF00857">
    <property type="entry name" value="Isochorismatase"/>
    <property type="match status" value="1"/>
</dbReference>
<keyword evidence="5" id="KW-1185">Reference proteome</keyword>
<keyword evidence="2 4" id="KW-0378">Hydrolase</keyword>
<gene>
    <name evidence="4" type="ORF">EJP82_17805</name>
</gene>
<accession>A0A433Y6A3</accession>
<comment type="caution">
    <text evidence="4">The sequence shown here is derived from an EMBL/GenBank/DDBJ whole genome shotgun (WGS) entry which is preliminary data.</text>
</comment>
<evidence type="ECO:0000259" key="3">
    <source>
        <dbReference type="Pfam" id="PF00857"/>
    </source>
</evidence>
<dbReference type="InterPro" id="IPR036380">
    <property type="entry name" value="Isochorismatase-like_sf"/>
</dbReference>
<proteinExistence type="inferred from homology"/>
<dbReference type="AlphaFoldDB" id="A0A433Y6A3"/>